<name>A0A917ERM0_9BACI</name>
<dbReference type="Pfam" id="PF08795">
    <property type="entry name" value="DUF1796"/>
    <property type="match status" value="1"/>
</dbReference>
<dbReference type="EMBL" id="BMFK01000002">
    <property type="protein sequence ID" value="GGE77908.1"/>
    <property type="molecule type" value="Genomic_DNA"/>
</dbReference>
<reference evidence="1" key="2">
    <citation type="submission" date="2020-09" db="EMBL/GenBank/DDBJ databases">
        <authorList>
            <person name="Sun Q."/>
            <person name="Zhou Y."/>
        </authorList>
    </citation>
    <scope>NUCLEOTIDE SEQUENCE</scope>
    <source>
        <strain evidence="1">CGMCC 1.12698</strain>
    </source>
</reference>
<proteinExistence type="predicted"/>
<dbReference type="AlphaFoldDB" id="A0A917ERM0"/>
<dbReference type="Proteomes" id="UP000605259">
    <property type="component" value="Unassembled WGS sequence"/>
</dbReference>
<accession>A0A917ERM0</accession>
<protein>
    <submittedName>
        <fullName evidence="1">Uncharacterized protein</fullName>
    </submittedName>
</protein>
<sequence length="50" mass="5775">MNTRELKGVYSVVYSLGYRCSVANVLNELKLRKYSGIFDWIQTKELSTVT</sequence>
<gene>
    <name evidence="1" type="ORF">GCM10007140_29470</name>
</gene>
<reference evidence="1" key="1">
    <citation type="journal article" date="2014" name="Int. J. Syst. Evol. Microbiol.">
        <title>Complete genome sequence of Corynebacterium casei LMG S-19264T (=DSM 44701T), isolated from a smear-ripened cheese.</title>
        <authorList>
            <consortium name="US DOE Joint Genome Institute (JGI-PGF)"/>
            <person name="Walter F."/>
            <person name="Albersmeier A."/>
            <person name="Kalinowski J."/>
            <person name="Ruckert C."/>
        </authorList>
    </citation>
    <scope>NUCLEOTIDE SEQUENCE</scope>
    <source>
        <strain evidence="1">CGMCC 1.12698</strain>
    </source>
</reference>
<evidence type="ECO:0000313" key="2">
    <source>
        <dbReference type="Proteomes" id="UP000605259"/>
    </source>
</evidence>
<organism evidence="1 2">
    <name type="scientific">Priestia taiwanensis</name>
    <dbReference type="NCBI Taxonomy" id="1347902"/>
    <lineage>
        <taxon>Bacteria</taxon>
        <taxon>Bacillati</taxon>
        <taxon>Bacillota</taxon>
        <taxon>Bacilli</taxon>
        <taxon>Bacillales</taxon>
        <taxon>Bacillaceae</taxon>
        <taxon>Priestia</taxon>
    </lineage>
</organism>
<dbReference type="RefSeq" id="WP_188389228.1">
    <property type="nucleotide sequence ID" value="NZ_BMFK01000002.1"/>
</dbReference>
<dbReference type="InterPro" id="IPR014903">
    <property type="entry name" value="DUF1796"/>
</dbReference>
<comment type="caution">
    <text evidence="1">The sequence shown here is derived from an EMBL/GenBank/DDBJ whole genome shotgun (WGS) entry which is preliminary data.</text>
</comment>
<evidence type="ECO:0000313" key="1">
    <source>
        <dbReference type="EMBL" id="GGE77908.1"/>
    </source>
</evidence>
<keyword evidence="2" id="KW-1185">Reference proteome</keyword>